<dbReference type="PANTHER" id="PTHR48478">
    <property type="entry name" value="LECTIN-LIKE"/>
    <property type="match status" value="1"/>
</dbReference>
<dbReference type="AlphaFoldDB" id="A0AA89BDN7"/>
<evidence type="ECO:0000256" key="1">
    <source>
        <dbReference type="SAM" id="MobiDB-lite"/>
    </source>
</evidence>
<keyword evidence="3" id="KW-1185">Reference proteome</keyword>
<dbReference type="PANTHER" id="PTHR48478:SF1">
    <property type="entry name" value="LECTIN-LIKE"/>
    <property type="match status" value="1"/>
</dbReference>
<dbReference type="EMBL" id="JAVXUP010000130">
    <property type="protein sequence ID" value="KAK3037078.1"/>
    <property type="molecule type" value="Genomic_DNA"/>
</dbReference>
<accession>A0AA89BDN7</accession>
<evidence type="ECO:0000313" key="3">
    <source>
        <dbReference type="Proteomes" id="UP001188597"/>
    </source>
</evidence>
<evidence type="ECO:0000313" key="2">
    <source>
        <dbReference type="EMBL" id="KAK3037078.1"/>
    </source>
</evidence>
<sequence length="267" mass="30321">MGQCLSNDETPEPEAPSPPPPPPQAPAPPTPSPQAPAPPPPQAPRDLKQTEQPSENGDTVEWKSPKKLHNCEAILKDADIPIDRSSVEKLLDQLYAGVFLNNKRKKYWVEKTSYHNCFMLFARDLAITWAEHEHYWHWPSFKETSDAFVDVAEMLKVCWLEVHGRFETTNLSPGIVYEVLFVVMLKEPAFGWEVPVNLRLILPDGSTQEHKENLMEKERGKWIEILAGKFMAVPDNVGDIRFSLYEYEGGIWKRGLLVKGVAIRPKA</sequence>
<name>A0AA89BDN7_9ASTE</name>
<dbReference type="InterPro" id="IPR025886">
    <property type="entry name" value="PP2-like"/>
</dbReference>
<comment type="caution">
    <text evidence="2">The sequence shown here is derived from an EMBL/GenBank/DDBJ whole genome shotgun (WGS) entry which is preliminary data.</text>
</comment>
<organism evidence="2 3">
    <name type="scientific">Escallonia herrerae</name>
    <dbReference type="NCBI Taxonomy" id="1293975"/>
    <lineage>
        <taxon>Eukaryota</taxon>
        <taxon>Viridiplantae</taxon>
        <taxon>Streptophyta</taxon>
        <taxon>Embryophyta</taxon>
        <taxon>Tracheophyta</taxon>
        <taxon>Spermatophyta</taxon>
        <taxon>Magnoliopsida</taxon>
        <taxon>eudicotyledons</taxon>
        <taxon>Gunneridae</taxon>
        <taxon>Pentapetalae</taxon>
        <taxon>asterids</taxon>
        <taxon>campanulids</taxon>
        <taxon>Escalloniales</taxon>
        <taxon>Escalloniaceae</taxon>
        <taxon>Escallonia</taxon>
    </lineage>
</organism>
<feature type="compositionally biased region" description="Pro residues" evidence="1">
    <location>
        <begin position="13"/>
        <end position="43"/>
    </location>
</feature>
<evidence type="ECO:0008006" key="4">
    <source>
        <dbReference type="Google" id="ProtNLM"/>
    </source>
</evidence>
<protein>
    <recommendedName>
        <fullName evidence="4">Lectin</fullName>
    </recommendedName>
</protein>
<dbReference type="InterPro" id="IPR052147">
    <property type="entry name" value="PP2-like/Lectin"/>
</dbReference>
<feature type="region of interest" description="Disordered" evidence="1">
    <location>
        <begin position="1"/>
        <end position="63"/>
    </location>
</feature>
<gene>
    <name evidence="2" type="ORF">RJ639_029920</name>
</gene>
<proteinExistence type="predicted"/>
<dbReference type="GO" id="GO:0030246">
    <property type="term" value="F:carbohydrate binding"/>
    <property type="evidence" value="ECO:0007669"/>
    <property type="project" value="InterPro"/>
</dbReference>
<dbReference type="Pfam" id="PF14299">
    <property type="entry name" value="PP2"/>
    <property type="match status" value="1"/>
</dbReference>
<dbReference type="Proteomes" id="UP001188597">
    <property type="component" value="Unassembled WGS sequence"/>
</dbReference>
<reference evidence="2" key="1">
    <citation type="submission" date="2022-12" db="EMBL/GenBank/DDBJ databases">
        <title>Draft genome assemblies for two species of Escallonia (Escalloniales).</title>
        <authorList>
            <person name="Chanderbali A."/>
            <person name="Dervinis C."/>
            <person name="Anghel I."/>
            <person name="Soltis D."/>
            <person name="Soltis P."/>
            <person name="Zapata F."/>
        </authorList>
    </citation>
    <scope>NUCLEOTIDE SEQUENCE</scope>
    <source>
        <strain evidence="2">UCBG64.0493</strain>
        <tissue evidence="2">Leaf</tissue>
    </source>
</reference>